<sequence length="240" mass="27623">MQHPSLVISLILISSLFHHALAICEPFGFLLSCYKTLPNSKDIFPEGSDLMIQRLRLKNFTADYLSFDGYPLTVAPNAQIKRIELNDGVIRGIEDGYFARISGPDALEELALNQVEGEFTVTRNTFQGIGPKLKKLKLHTSLRMKSDSFNDFQALEEIDFRIKSYFEFKKILRILVTNNVNLTKIVLEHNRIERLPWRELLIWAEKCPKQGCSLSLYGNLLTCDSSLVELRKYMSKYEQK</sequence>
<feature type="chain" id="PRO_5044754292" evidence="1">
    <location>
        <begin position="23"/>
        <end position="240"/>
    </location>
</feature>
<gene>
    <name evidence="2" type="ORF">Ciccas_002912</name>
</gene>
<proteinExistence type="predicted"/>
<dbReference type="SUPFAM" id="SSF52058">
    <property type="entry name" value="L domain-like"/>
    <property type="match status" value="1"/>
</dbReference>
<evidence type="ECO:0000313" key="2">
    <source>
        <dbReference type="EMBL" id="KAL3318421.1"/>
    </source>
</evidence>
<dbReference type="AlphaFoldDB" id="A0ABD2QFW3"/>
<accession>A0ABD2QFW3</accession>
<protein>
    <submittedName>
        <fullName evidence="2">Uncharacterized protein</fullName>
    </submittedName>
</protein>
<dbReference type="InterPro" id="IPR032675">
    <property type="entry name" value="LRR_dom_sf"/>
</dbReference>
<keyword evidence="1" id="KW-0732">Signal</keyword>
<organism evidence="2 3">
    <name type="scientific">Cichlidogyrus casuarinus</name>
    <dbReference type="NCBI Taxonomy" id="1844966"/>
    <lineage>
        <taxon>Eukaryota</taxon>
        <taxon>Metazoa</taxon>
        <taxon>Spiralia</taxon>
        <taxon>Lophotrochozoa</taxon>
        <taxon>Platyhelminthes</taxon>
        <taxon>Monogenea</taxon>
        <taxon>Monopisthocotylea</taxon>
        <taxon>Dactylogyridea</taxon>
        <taxon>Ancyrocephalidae</taxon>
        <taxon>Cichlidogyrus</taxon>
    </lineage>
</organism>
<dbReference type="Gene3D" id="3.80.10.10">
    <property type="entry name" value="Ribonuclease Inhibitor"/>
    <property type="match status" value="1"/>
</dbReference>
<evidence type="ECO:0000313" key="3">
    <source>
        <dbReference type="Proteomes" id="UP001626550"/>
    </source>
</evidence>
<comment type="caution">
    <text evidence="2">The sequence shown here is derived from an EMBL/GenBank/DDBJ whole genome shotgun (WGS) entry which is preliminary data.</text>
</comment>
<keyword evidence="3" id="KW-1185">Reference proteome</keyword>
<evidence type="ECO:0000256" key="1">
    <source>
        <dbReference type="SAM" id="SignalP"/>
    </source>
</evidence>
<reference evidence="2 3" key="1">
    <citation type="submission" date="2024-11" db="EMBL/GenBank/DDBJ databases">
        <title>Adaptive evolution of stress response genes in parasites aligns with host niche diversity.</title>
        <authorList>
            <person name="Hahn C."/>
            <person name="Resl P."/>
        </authorList>
    </citation>
    <scope>NUCLEOTIDE SEQUENCE [LARGE SCALE GENOMIC DNA]</scope>
    <source>
        <strain evidence="2">EGGRZ-B1_66</strain>
        <tissue evidence="2">Body</tissue>
    </source>
</reference>
<dbReference type="Proteomes" id="UP001626550">
    <property type="component" value="Unassembled WGS sequence"/>
</dbReference>
<feature type="signal peptide" evidence="1">
    <location>
        <begin position="1"/>
        <end position="22"/>
    </location>
</feature>
<dbReference type="EMBL" id="JBJKFK010000245">
    <property type="protein sequence ID" value="KAL3318421.1"/>
    <property type="molecule type" value="Genomic_DNA"/>
</dbReference>
<name>A0ABD2QFW3_9PLAT</name>